<protein>
    <recommendedName>
        <fullName evidence="7">C2 domain-containing protein</fullName>
    </recommendedName>
</protein>
<dbReference type="PANTHER" id="PTHR12546:SF33">
    <property type="entry name" value="SPERM VESICLE FUSION PROTEIN FER-1"/>
    <property type="match status" value="1"/>
</dbReference>
<dbReference type="Proteomes" id="UP000663870">
    <property type="component" value="Unassembled WGS sequence"/>
</dbReference>
<dbReference type="GO" id="GO:0007009">
    <property type="term" value="P:plasma membrane organization"/>
    <property type="evidence" value="ECO:0007669"/>
    <property type="project" value="TreeGrafter"/>
</dbReference>
<dbReference type="GO" id="GO:0098588">
    <property type="term" value="C:bounding membrane of organelle"/>
    <property type="evidence" value="ECO:0007669"/>
    <property type="project" value="UniProtKB-ARBA"/>
</dbReference>
<dbReference type="InterPro" id="IPR037723">
    <property type="entry name" value="C2D_Ferlin"/>
</dbReference>
<dbReference type="InterPro" id="IPR035892">
    <property type="entry name" value="C2_domain_sf"/>
</dbReference>
<dbReference type="Gene3D" id="2.60.40.150">
    <property type="entry name" value="C2 domain"/>
    <property type="match status" value="1"/>
</dbReference>
<dbReference type="CDD" id="cd04017">
    <property type="entry name" value="C2D_Ferlin"/>
    <property type="match status" value="1"/>
</dbReference>
<dbReference type="InterPro" id="IPR010482">
    <property type="entry name" value="TECPR1-like_DysF"/>
</dbReference>
<evidence type="ECO:0000256" key="3">
    <source>
        <dbReference type="ARBA" id="ARBA00022737"/>
    </source>
</evidence>
<gene>
    <name evidence="10" type="ORF">JXQ802_LOCUS46216</name>
    <name evidence="8" type="ORF">PYM288_LOCUS30489</name>
    <name evidence="9" type="ORF">SEV965_LOCUS29681</name>
</gene>
<reference evidence="8" key="1">
    <citation type="submission" date="2021-02" db="EMBL/GenBank/DDBJ databases">
        <authorList>
            <person name="Nowell W R."/>
        </authorList>
    </citation>
    <scope>NUCLEOTIDE SEQUENCE</scope>
</reference>
<proteinExistence type="predicted"/>
<evidence type="ECO:0000313" key="11">
    <source>
        <dbReference type="Proteomes" id="UP000663854"/>
    </source>
</evidence>
<evidence type="ECO:0000313" key="8">
    <source>
        <dbReference type="EMBL" id="CAF1312515.1"/>
    </source>
</evidence>
<dbReference type="PROSITE" id="PS50004">
    <property type="entry name" value="C2"/>
    <property type="match status" value="1"/>
</dbReference>
<dbReference type="GO" id="GO:0005737">
    <property type="term" value="C:cytoplasm"/>
    <property type="evidence" value="ECO:0007669"/>
    <property type="project" value="UniProtKB-ARBA"/>
</dbReference>
<evidence type="ECO:0000256" key="4">
    <source>
        <dbReference type="ARBA" id="ARBA00022989"/>
    </source>
</evidence>
<dbReference type="SMART" id="SM00693">
    <property type="entry name" value="DysFN"/>
    <property type="match status" value="2"/>
</dbReference>
<evidence type="ECO:0000313" key="12">
    <source>
        <dbReference type="Proteomes" id="UP000663870"/>
    </source>
</evidence>
<evidence type="ECO:0000313" key="9">
    <source>
        <dbReference type="EMBL" id="CAF1366911.1"/>
    </source>
</evidence>
<keyword evidence="4" id="KW-1133">Transmembrane helix</keyword>
<dbReference type="InterPro" id="IPR000008">
    <property type="entry name" value="C2_dom"/>
</dbReference>
<dbReference type="Proteomes" id="UP000663889">
    <property type="component" value="Unassembled WGS sequence"/>
</dbReference>
<evidence type="ECO:0000259" key="7">
    <source>
        <dbReference type="PROSITE" id="PS50004"/>
    </source>
</evidence>
<sequence>MNQLLKLKLFVMGLMSTLESLKVKQTSDEILIRHYKQSLDMVIGHLKKPLPEPESGRHHVNELDRLRRQMRLKDLLDMINKLEELKLHAKSSQEILNRLDDIKESLGYLEAELQNSIPDVIIWLLSNGKRYAYYRLPANEVFYSPNVDRRGRLCGKVQTITLKWPGKETDIAKDKRNFLPGEIRVKIWLGLAIHEQNWLSQQKGADLAIYAETHENQTNVLGQWTTTKPLMSRPAWSDVTGSISLPKKDFQLPPGWGWEEFAYSFYLFYVSIRYSDDTGHRKFTEEIYEHQYRLMAGAQWQPKATSWTDLAGDKVSSKDERNEPPLGWEWEDEWTIDANRAVDEEVFEYCVNQTLGGWCPTEKIFHLNRRRRWYRTRVVKGDKVSEQKKKKKDGQDDLKNEGWEYAPMFNMKFHADERNMDMTRCRRCHRKMVPSAEQTHMTSTGGFVANTDIVFRMESQVPSITDSSVKTDQQFDSSPPTTTTKKVKIELNAPRMFLSFKTRNLLSMDNDSFSDPYAQIGFINQSQRTEVIQKILCPTWDQTLIFSNVELYGEPDEIHHDRPNILIELFDKDQYGSPDFLGRVQCPPIVRLVPDETKPTIKLKWFPVKRGKDDAGELLAAFELFLLPETENSLLGIRNMKTFMLSDVDCPQVALKLLNMKLNQLLLKMLKKTPNFDKSLLFLDVVCYHFY</sequence>
<dbReference type="Pfam" id="PF00168">
    <property type="entry name" value="C2"/>
    <property type="match status" value="1"/>
</dbReference>
<dbReference type="EMBL" id="CAJNOL010004099">
    <property type="protein sequence ID" value="CAF1580964.1"/>
    <property type="molecule type" value="Genomic_DNA"/>
</dbReference>
<evidence type="ECO:0000256" key="6">
    <source>
        <dbReference type="SAM" id="SignalP"/>
    </source>
</evidence>
<name>A0A815EIW4_9BILA</name>
<dbReference type="EMBL" id="CAJNOU010003040">
    <property type="protein sequence ID" value="CAF1366911.1"/>
    <property type="molecule type" value="Genomic_DNA"/>
</dbReference>
<dbReference type="GO" id="GO:0061025">
    <property type="term" value="P:membrane fusion"/>
    <property type="evidence" value="ECO:0007669"/>
    <property type="project" value="TreeGrafter"/>
</dbReference>
<dbReference type="PANTHER" id="PTHR12546">
    <property type="entry name" value="FER-1-LIKE"/>
    <property type="match status" value="1"/>
</dbReference>
<comment type="caution">
    <text evidence="8">The sequence shown here is derived from an EMBL/GenBank/DDBJ whole genome shotgun (WGS) entry which is preliminary data.</text>
</comment>
<organism evidence="8 11">
    <name type="scientific">Rotaria sordida</name>
    <dbReference type="NCBI Taxonomy" id="392033"/>
    <lineage>
        <taxon>Eukaryota</taxon>
        <taxon>Metazoa</taxon>
        <taxon>Spiralia</taxon>
        <taxon>Gnathifera</taxon>
        <taxon>Rotifera</taxon>
        <taxon>Eurotatoria</taxon>
        <taxon>Bdelloidea</taxon>
        <taxon>Philodinida</taxon>
        <taxon>Philodinidae</taxon>
        <taxon>Rotaria</taxon>
    </lineage>
</organism>
<dbReference type="Proteomes" id="UP000663854">
    <property type="component" value="Unassembled WGS sequence"/>
</dbReference>
<feature type="domain" description="C2" evidence="7">
    <location>
        <begin position="476"/>
        <end position="602"/>
    </location>
</feature>
<evidence type="ECO:0000256" key="5">
    <source>
        <dbReference type="ARBA" id="ARBA00023136"/>
    </source>
</evidence>
<evidence type="ECO:0000313" key="10">
    <source>
        <dbReference type="EMBL" id="CAF1580964.1"/>
    </source>
</evidence>
<keyword evidence="12" id="KW-1185">Reference proteome</keyword>
<dbReference type="InterPro" id="IPR006614">
    <property type="entry name" value="Peroxin/Ferlin"/>
</dbReference>
<feature type="signal peptide" evidence="6">
    <location>
        <begin position="1"/>
        <end position="20"/>
    </location>
</feature>
<evidence type="ECO:0000256" key="2">
    <source>
        <dbReference type="ARBA" id="ARBA00022692"/>
    </source>
</evidence>
<dbReference type="InterPro" id="IPR037721">
    <property type="entry name" value="Ferlin"/>
</dbReference>
<keyword evidence="6" id="KW-0732">Signal</keyword>
<dbReference type="InterPro" id="IPR012561">
    <property type="entry name" value="Ferlin_B-domain"/>
</dbReference>
<dbReference type="SUPFAM" id="SSF49562">
    <property type="entry name" value="C2 domain (Calcium/lipid-binding domain, CaLB)"/>
    <property type="match status" value="1"/>
</dbReference>
<keyword evidence="3" id="KW-0677">Repeat</keyword>
<dbReference type="EMBL" id="CAJNOH010002836">
    <property type="protein sequence ID" value="CAF1312515.1"/>
    <property type="molecule type" value="Genomic_DNA"/>
</dbReference>
<dbReference type="AlphaFoldDB" id="A0A815EIW4"/>
<accession>A0A815EIW4</accession>
<dbReference type="SMART" id="SM01201">
    <property type="entry name" value="FerB"/>
    <property type="match status" value="1"/>
</dbReference>
<dbReference type="SMART" id="SM00239">
    <property type="entry name" value="C2"/>
    <property type="match status" value="1"/>
</dbReference>
<keyword evidence="5" id="KW-0472">Membrane</keyword>
<keyword evidence="2" id="KW-0812">Transmembrane</keyword>
<feature type="chain" id="PRO_5035606292" description="C2 domain-containing protein" evidence="6">
    <location>
        <begin position="21"/>
        <end position="691"/>
    </location>
</feature>
<comment type="subcellular location">
    <subcellularLocation>
        <location evidence="1">Membrane</location>
        <topology evidence="1">Single-pass membrane protein</topology>
    </subcellularLocation>
</comment>
<dbReference type="Pfam" id="PF08150">
    <property type="entry name" value="FerB"/>
    <property type="match status" value="1"/>
</dbReference>
<evidence type="ECO:0000256" key="1">
    <source>
        <dbReference type="ARBA" id="ARBA00004167"/>
    </source>
</evidence>
<dbReference type="Pfam" id="PF06398">
    <property type="entry name" value="Pex24p"/>
    <property type="match status" value="1"/>
</dbReference>